<dbReference type="SUPFAM" id="SSF51735">
    <property type="entry name" value="NAD(P)-binding Rossmann-fold domains"/>
    <property type="match status" value="1"/>
</dbReference>
<name>A0ABT7SJB5_9CELL</name>
<proteinExistence type="predicted"/>
<dbReference type="Pfam" id="PF02423">
    <property type="entry name" value="OCD_Mu_crystall"/>
    <property type="match status" value="1"/>
</dbReference>
<dbReference type="InterPro" id="IPR003462">
    <property type="entry name" value="ODC_Mu_crystall"/>
</dbReference>
<sequence length="95" mass="9978">MHTHPDFPVTELWQVVTGRAPARTSDADVTLWDSVGFAVEDLTVLRLAYDEVVGTDLVVPLDLVAEPGDPKDLFGLAAGAAGVRPSRPVAAAAGR</sequence>
<reference evidence="1 2" key="1">
    <citation type="submission" date="2023-06" db="EMBL/GenBank/DDBJ databases">
        <title>Cellulomonas sp. MW4 Whole genome sequence.</title>
        <authorList>
            <person name="Park S."/>
        </authorList>
    </citation>
    <scope>NUCLEOTIDE SEQUENCE [LARGE SCALE GENOMIC DNA]</scope>
    <source>
        <strain evidence="1 2">MW4</strain>
    </source>
</reference>
<evidence type="ECO:0000313" key="2">
    <source>
        <dbReference type="Proteomes" id="UP001529338"/>
    </source>
</evidence>
<dbReference type="EMBL" id="JAUCGQ010000002">
    <property type="protein sequence ID" value="MDM7856246.1"/>
    <property type="molecule type" value="Genomic_DNA"/>
</dbReference>
<dbReference type="InterPro" id="IPR023401">
    <property type="entry name" value="ODC_N"/>
</dbReference>
<comment type="caution">
    <text evidence="1">The sequence shown here is derived from an EMBL/GenBank/DDBJ whole genome shotgun (WGS) entry which is preliminary data.</text>
</comment>
<evidence type="ECO:0000313" key="1">
    <source>
        <dbReference type="EMBL" id="MDM7856246.1"/>
    </source>
</evidence>
<dbReference type="Gene3D" id="3.30.1780.10">
    <property type="entry name" value="ornithine cyclodeaminase, domain 1"/>
    <property type="match status" value="1"/>
</dbReference>
<keyword evidence="2" id="KW-1185">Reference proteome</keyword>
<dbReference type="InterPro" id="IPR036291">
    <property type="entry name" value="NAD(P)-bd_dom_sf"/>
</dbReference>
<organism evidence="1 2">
    <name type="scientific">Cellulomonas alba</name>
    <dbReference type="NCBI Taxonomy" id="3053467"/>
    <lineage>
        <taxon>Bacteria</taxon>
        <taxon>Bacillati</taxon>
        <taxon>Actinomycetota</taxon>
        <taxon>Actinomycetes</taxon>
        <taxon>Micrococcales</taxon>
        <taxon>Cellulomonadaceae</taxon>
        <taxon>Cellulomonas</taxon>
    </lineage>
</organism>
<accession>A0ABT7SJB5</accession>
<evidence type="ECO:0008006" key="3">
    <source>
        <dbReference type="Google" id="ProtNLM"/>
    </source>
</evidence>
<protein>
    <recommendedName>
        <fullName evidence="3">Carrier domain-containing protein</fullName>
    </recommendedName>
</protein>
<gene>
    <name evidence="1" type="ORF">QRT04_15010</name>
</gene>
<dbReference type="Proteomes" id="UP001529338">
    <property type="component" value="Unassembled WGS sequence"/>
</dbReference>